<name>A0A0S7EKT6_9TELE</name>
<reference evidence="2" key="1">
    <citation type="submission" date="2014-12" db="EMBL/GenBank/DDBJ databases">
        <title>Parallel Evolution in Life History Adaptation Evident in the Tissue-Specific Poeciliopsis prolifica transcriptome.</title>
        <authorList>
            <person name="Jue N.K."/>
            <person name="Foley R.J."/>
            <person name="Obergfell C."/>
            <person name="Reznick D.N."/>
            <person name="O'Neill R.J."/>
            <person name="O'Neill M.J."/>
        </authorList>
    </citation>
    <scope>NUCLEOTIDE SEQUENCE</scope>
</reference>
<proteinExistence type="predicted"/>
<protein>
    <submittedName>
        <fullName evidence="2">PPUP8626</fullName>
    </submittedName>
</protein>
<evidence type="ECO:0000313" key="2">
    <source>
        <dbReference type="EMBL" id="JAO05649.1"/>
    </source>
</evidence>
<feature type="non-terminal residue" evidence="2">
    <location>
        <position position="105"/>
    </location>
</feature>
<dbReference type="AlphaFoldDB" id="A0A0S7EKT6"/>
<dbReference type="EMBL" id="GBYX01476028">
    <property type="protein sequence ID" value="JAO05649.1"/>
    <property type="molecule type" value="Transcribed_RNA"/>
</dbReference>
<accession>A0A0S7EKT6</accession>
<feature type="region of interest" description="Disordered" evidence="1">
    <location>
        <begin position="79"/>
        <end position="105"/>
    </location>
</feature>
<feature type="non-terminal residue" evidence="2">
    <location>
        <position position="1"/>
    </location>
</feature>
<gene>
    <name evidence="2" type="primary">PPUP8626</name>
</gene>
<sequence>EVSSSSSSESVCQSGRQLTVQVLLHSQNLQESEDCDVLSSQEDLFDGDKSGTFVWRFCSERAERVNNCVMLKPLRRRCGQHGVGPEQPARPDLHAGPQPAAAASV</sequence>
<evidence type="ECO:0000256" key="1">
    <source>
        <dbReference type="SAM" id="MobiDB-lite"/>
    </source>
</evidence>
<organism evidence="2">
    <name type="scientific">Poeciliopsis prolifica</name>
    <name type="common">blackstripe livebearer</name>
    <dbReference type="NCBI Taxonomy" id="188132"/>
    <lineage>
        <taxon>Eukaryota</taxon>
        <taxon>Metazoa</taxon>
        <taxon>Chordata</taxon>
        <taxon>Craniata</taxon>
        <taxon>Vertebrata</taxon>
        <taxon>Euteleostomi</taxon>
        <taxon>Actinopterygii</taxon>
        <taxon>Neopterygii</taxon>
        <taxon>Teleostei</taxon>
        <taxon>Neoteleostei</taxon>
        <taxon>Acanthomorphata</taxon>
        <taxon>Ovalentaria</taxon>
        <taxon>Atherinomorphae</taxon>
        <taxon>Cyprinodontiformes</taxon>
        <taxon>Poeciliidae</taxon>
        <taxon>Poeciliinae</taxon>
        <taxon>Poeciliopsis</taxon>
    </lineage>
</organism>